<evidence type="ECO:0000313" key="2">
    <source>
        <dbReference type="EMBL" id="KAJ3475202.1"/>
    </source>
</evidence>
<evidence type="ECO:0008006" key="4">
    <source>
        <dbReference type="Google" id="ProtNLM"/>
    </source>
</evidence>
<dbReference type="EMBL" id="JANAWD010000897">
    <property type="protein sequence ID" value="KAJ3475202.1"/>
    <property type="molecule type" value="Genomic_DNA"/>
</dbReference>
<organism evidence="2 3">
    <name type="scientific">Meripilus lineatus</name>
    <dbReference type="NCBI Taxonomy" id="2056292"/>
    <lineage>
        <taxon>Eukaryota</taxon>
        <taxon>Fungi</taxon>
        <taxon>Dikarya</taxon>
        <taxon>Basidiomycota</taxon>
        <taxon>Agaricomycotina</taxon>
        <taxon>Agaricomycetes</taxon>
        <taxon>Polyporales</taxon>
        <taxon>Meripilaceae</taxon>
        <taxon>Meripilus</taxon>
    </lineage>
</organism>
<keyword evidence="3" id="KW-1185">Reference proteome</keyword>
<evidence type="ECO:0000256" key="1">
    <source>
        <dbReference type="SAM" id="MobiDB-lite"/>
    </source>
</evidence>
<protein>
    <recommendedName>
        <fullName evidence="4">N-acetyltransferase domain-containing protein</fullName>
    </recommendedName>
</protein>
<gene>
    <name evidence="2" type="ORF">NLI96_g11988</name>
</gene>
<feature type="region of interest" description="Disordered" evidence="1">
    <location>
        <begin position="1"/>
        <end position="54"/>
    </location>
</feature>
<proteinExistence type="predicted"/>
<comment type="caution">
    <text evidence="2">The sequence shown here is derived from an EMBL/GenBank/DDBJ whole genome shotgun (WGS) entry which is preliminary data.</text>
</comment>
<dbReference type="Proteomes" id="UP001212997">
    <property type="component" value="Unassembled WGS sequence"/>
</dbReference>
<dbReference type="AlphaFoldDB" id="A0AAD5UVN5"/>
<evidence type="ECO:0000313" key="3">
    <source>
        <dbReference type="Proteomes" id="UP001212997"/>
    </source>
</evidence>
<feature type="compositionally biased region" description="Acidic residues" evidence="1">
    <location>
        <begin position="7"/>
        <end position="17"/>
    </location>
</feature>
<accession>A0AAD5UVN5</accession>
<dbReference type="SUPFAM" id="SSF55729">
    <property type="entry name" value="Acyl-CoA N-acyltransferases (Nat)"/>
    <property type="match status" value="1"/>
</dbReference>
<dbReference type="Gene3D" id="3.40.630.30">
    <property type="match status" value="1"/>
</dbReference>
<reference evidence="2" key="1">
    <citation type="submission" date="2022-07" db="EMBL/GenBank/DDBJ databases">
        <title>Genome Sequence of Physisporinus lineatus.</title>
        <authorList>
            <person name="Buettner E."/>
        </authorList>
    </citation>
    <scope>NUCLEOTIDE SEQUENCE</scope>
    <source>
        <strain evidence="2">VT162</strain>
    </source>
</reference>
<sequence>MSSQSDPEWDDPEDEEYSGTPQRRRSKLRRLTRSRNDREHSVVSTAASSESAPGGTDLFTFDSLIAALDDMGEEEAFDVFVEPLIDEYSRAILDAQDGLACDTTMNMRVAPISRMQARRILDDIASGTNSQNPTANLIARRLKTNRNPLRASLLCQHKPYISIGPTDPVPSVRNGVAVNPQVLEGLYDIQTTPYANSFLSRLQGFQPNRSPGVLHSDWESQAPWMDLMQDIREHYTLMHPDREVSAEYDAPIDYSTLRQEHLPQTHDLLHRIFWEGINVSDSLEYSPEKCTVIATYKHLVVGVALLSSPQETYITYLASDPAGKTRKLRHITLHVSINNPAVLLYNRFGFKAEEFIVGFYEDYLDTQSRASKNAFRLRLRQS</sequence>
<dbReference type="InterPro" id="IPR016181">
    <property type="entry name" value="Acyl_CoA_acyltransferase"/>
</dbReference>
<feature type="compositionally biased region" description="Low complexity" evidence="1">
    <location>
        <begin position="42"/>
        <end position="52"/>
    </location>
</feature>
<feature type="compositionally biased region" description="Basic residues" evidence="1">
    <location>
        <begin position="22"/>
        <end position="33"/>
    </location>
</feature>
<name>A0AAD5UVN5_9APHY</name>